<dbReference type="OrthoDB" id="9815002at2"/>
<proteinExistence type="inferred from homology"/>
<feature type="chain" id="PRO_5008001523" evidence="2">
    <location>
        <begin position="21"/>
        <end position="346"/>
    </location>
</feature>
<name>A0A172U0S5_9BACT</name>
<dbReference type="AlphaFoldDB" id="A0A172U0S5"/>
<evidence type="ECO:0000313" key="5">
    <source>
        <dbReference type="Proteomes" id="UP000077177"/>
    </source>
</evidence>
<gene>
    <name evidence="4" type="ORF">SY85_21055</name>
</gene>
<evidence type="ECO:0000313" key="4">
    <source>
        <dbReference type="EMBL" id="ANE52597.1"/>
    </source>
</evidence>
<keyword evidence="5" id="KW-1185">Reference proteome</keyword>
<keyword evidence="2" id="KW-0732">Signal</keyword>
<dbReference type="PATRIC" id="fig|1492898.3.peg.4570"/>
<reference evidence="5" key="1">
    <citation type="submission" date="2015-01" db="EMBL/GenBank/DDBJ databases">
        <title>Flavisolibacter sp./LCS9/ whole genome sequencing.</title>
        <authorList>
            <person name="Kim M.K."/>
            <person name="Srinivasan S."/>
            <person name="Lee J.-J."/>
        </authorList>
    </citation>
    <scope>NUCLEOTIDE SEQUENCE [LARGE SCALE GENOMIC DNA]</scope>
    <source>
        <strain evidence="5">LCS9</strain>
    </source>
</reference>
<feature type="domain" description="Transglycosylase SLT" evidence="3">
    <location>
        <begin position="115"/>
        <end position="218"/>
    </location>
</feature>
<dbReference type="KEGG" id="fla:SY85_21055"/>
<dbReference type="InterPro" id="IPR008258">
    <property type="entry name" value="Transglycosylase_SLT_dom_1"/>
</dbReference>
<dbReference type="InterPro" id="IPR023346">
    <property type="entry name" value="Lysozyme-like_dom_sf"/>
</dbReference>
<dbReference type="PANTHER" id="PTHR37423">
    <property type="entry name" value="SOLUBLE LYTIC MUREIN TRANSGLYCOSYLASE-RELATED"/>
    <property type="match status" value="1"/>
</dbReference>
<protein>
    <submittedName>
        <fullName evidence="4">Lytic transglycosylase</fullName>
    </submittedName>
</protein>
<dbReference type="RefSeq" id="WP_066407342.1">
    <property type="nucleotide sequence ID" value="NZ_CP011390.1"/>
</dbReference>
<dbReference type="PANTHER" id="PTHR37423:SF2">
    <property type="entry name" value="MEMBRANE-BOUND LYTIC MUREIN TRANSGLYCOSYLASE C"/>
    <property type="match status" value="1"/>
</dbReference>
<dbReference type="SUPFAM" id="SSF53955">
    <property type="entry name" value="Lysozyme-like"/>
    <property type="match status" value="1"/>
</dbReference>
<dbReference type="Proteomes" id="UP000077177">
    <property type="component" value="Chromosome"/>
</dbReference>
<feature type="signal peptide" evidence="2">
    <location>
        <begin position="1"/>
        <end position="20"/>
    </location>
</feature>
<organism evidence="4 5">
    <name type="scientific">Flavisolibacter tropicus</name>
    <dbReference type="NCBI Taxonomy" id="1492898"/>
    <lineage>
        <taxon>Bacteria</taxon>
        <taxon>Pseudomonadati</taxon>
        <taxon>Bacteroidota</taxon>
        <taxon>Chitinophagia</taxon>
        <taxon>Chitinophagales</taxon>
        <taxon>Chitinophagaceae</taxon>
        <taxon>Flavisolibacter</taxon>
    </lineage>
</organism>
<dbReference type="STRING" id="1492898.SY85_21055"/>
<reference evidence="4 5" key="2">
    <citation type="journal article" date="2016" name="Int. J. Syst. Evol. Microbiol.">
        <title>Flavisolibacter tropicus sp. nov., isolated from tropical soil.</title>
        <authorList>
            <person name="Lee J.J."/>
            <person name="Kang M.S."/>
            <person name="Kim G.S."/>
            <person name="Lee C.S."/>
            <person name="Lim S."/>
            <person name="Lee J."/>
            <person name="Roh S.H."/>
            <person name="Kang H."/>
            <person name="Ha J.M."/>
            <person name="Bae S."/>
            <person name="Jung H.Y."/>
            <person name="Kim M.K."/>
        </authorList>
    </citation>
    <scope>NUCLEOTIDE SEQUENCE [LARGE SCALE GENOMIC DNA]</scope>
    <source>
        <strain evidence="4 5">LCS9</strain>
    </source>
</reference>
<dbReference type="CDD" id="cd16894">
    <property type="entry name" value="MltD-like"/>
    <property type="match status" value="1"/>
</dbReference>
<evidence type="ECO:0000259" key="3">
    <source>
        <dbReference type="Pfam" id="PF01464"/>
    </source>
</evidence>
<comment type="similarity">
    <text evidence="1">Belongs to the transglycosylase Slt family.</text>
</comment>
<dbReference type="Pfam" id="PF01464">
    <property type="entry name" value="SLT"/>
    <property type="match status" value="1"/>
</dbReference>
<evidence type="ECO:0000256" key="2">
    <source>
        <dbReference type="SAM" id="SignalP"/>
    </source>
</evidence>
<sequence length="346" mass="38386">MKKLLLLTLFPLTTFITATIAGNAQQSGNFSFAAVKDSVIKDGVIKDSVIISNPRDGFKDLFESTAATTGFSVKLNPQALSFVQDYMDRCSERLNKMKSWGRPYFDMMADVLTKHGLPAELKYLSVIESDLKATAVSWAGAVGPWQLMPETARLMGLRVNRNSDERTDYTKSTHAAARYLTYLYGLYNDWLLVIAAYNGGPGNVNTAIRKSGSRNFWSMQYYLPAESRNHVKKFIATHYIMEGDGGATTLTQNERSELLLNQPATAMEGMEVISVSGKYNGTVIAQFLKMNMVDFSKLNPAFDKSLAANGTYNLRLPSDKALLFQAQKPQILEQSIRLTLSSAANF</sequence>
<dbReference type="Gene3D" id="1.10.530.10">
    <property type="match status" value="1"/>
</dbReference>
<accession>A0A172U0S5</accession>
<dbReference type="EMBL" id="CP011390">
    <property type="protein sequence ID" value="ANE52597.1"/>
    <property type="molecule type" value="Genomic_DNA"/>
</dbReference>
<evidence type="ECO:0000256" key="1">
    <source>
        <dbReference type="ARBA" id="ARBA00007734"/>
    </source>
</evidence>